<keyword evidence="3" id="KW-1185">Reference proteome</keyword>
<dbReference type="EMBL" id="AP019860">
    <property type="protein sequence ID" value="BBM85442.1"/>
    <property type="molecule type" value="Genomic_DNA"/>
</dbReference>
<keyword evidence="1" id="KW-0472">Membrane</keyword>
<feature type="transmembrane region" description="Helical" evidence="1">
    <location>
        <begin position="103"/>
        <end position="129"/>
    </location>
</feature>
<feature type="transmembrane region" description="Helical" evidence="1">
    <location>
        <begin position="320"/>
        <end position="338"/>
    </location>
</feature>
<dbReference type="RefSeq" id="WP_151969546.1">
    <property type="nucleotide sequence ID" value="NZ_AP019860.1"/>
</dbReference>
<feature type="transmembrane region" description="Helical" evidence="1">
    <location>
        <begin position="20"/>
        <end position="39"/>
    </location>
</feature>
<dbReference type="PANTHER" id="PTHR43471:SF10">
    <property type="entry name" value="SLL1107 PROTEIN"/>
    <property type="match status" value="1"/>
</dbReference>
<dbReference type="PANTHER" id="PTHR43471">
    <property type="entry name" value="ABC TRANSPORTER PERMEASE"/>
    <property type="match status" value="1"/>
</dbReference>
<feature type="transmembrane region" description="Helical" evidence="1">
    <location>
        <begin position="344"/>
        <end position="364"/>
    </location>
</feature>
<keyword evidence="1" id="KW-1133">Transmembrane helix</keyword>
<dbReference type="KEGG" id="uam:UABAM_03809"/>
<sequence>MNEINAIAHKVLQEAMRLKTPLLSFVAVVALLIYFPFSLRGDGTALGQSKLILLYSTMLLFTLLSIQTVYLGILSFTQEIKHKQFFLVDAKPVARWKFLLGKLWGLAVLNFILLLILGTIIYVSIYLFGYMNTSDKQQRQFENQFFTASDYIKPYFPEEAFEKDVDNRYRRLAAENNLQEGLGEQQIKEQIRGRLRQSLQHVPPGQGKIFIFTDFPDWLRKSKQQIRIRYKIYSPNSMYGFRIKTNWIIGSYTKYSFSSETKVGEFAEISAPSDAIDPQGNLQISYVNKHQQAGSVFFPIEDGIEALYPQSIFLVNYAKFLLLMFFVLNFLAALSLFFATFLSFPVATLSTFFVFILGILMDFLRQLSVRGANLIAEERDSFLSFLYQKYYNLLDILVPNFSDFLAFDHITTGRYIDWIIMSQGFVFLILIDCGLLFAFGSYIFFRREVAKPLL</sequence>
<proteinExistence type="predicted"/>
<dbReference type="Proteomes" id="UP000326354">
    <property type="component" value="Chromosome"/>
</dbReference>
<reference evidence="2 3" key="1">
    <citation type="submission" date="2019-08" db="EMBL/GenBank/DDBJ databases">
        <title>Complete genome sequence of Candidatus Uab amorphum.</title>
        <authorList>
            <person name="Shiratori T."/>
            <person name="Suzuki S."/>
            <person name="Kakizawa Y."/>
            <person name="Ishida K."/>
        </authorList>
    </citation>
    <scope>NUCLEOTIDE SEQUENCE [LARGE SCALE GENOMIC DNA]</scope>
    <source>
        <strain evidence="2 3">SRT547</strain>
    </source>
</reference>
<protein>
    <recommendedName>
        <fullName evidence="4">ABC transporter permease</fullName>
    </recommendedName>
</protein>
<feature type="transmembrane region" description="Helical" evidence="1">
    <location>
        <begin position="424"/>
        <end position="445"/>
    </location>
</feature>
<keyword evidence="1" id="KW-0812">Transmembrane</keyword>
<organism evidence="2 3">
    <name type="scientific">Uabimicrobium amorphum</name>
    <dbReference type="NCBI Taxonomy" id="2596890"/>
    <lineage>
        <taxon>Bacteria</taxon>
        <taxon>Pseudomonadati</taxon>
        <taxon>Planctomycetota</taxon>
        <taxon>Candidatus Uabimicrobiia</taxon>
        <taxon>Candidatus Uabimicrobiales</taxon>
        <taxon>Candidatus Uabimicrobiaceae</taxon>
        <taxon>Candidatus Uabimicrobium</taxon>
    </lineage>
</organism>
<evidence type="ECO:0000313" key="3">
    <source>
        <dbReference type="Proteomes" id="UP000326354"/>
    </source>
</evidence>
<evidence type="ECO:0008006" key="4">
    <source>
        <dbReference type="Google" id="ProtNLM"/>
    </source>
</evidence>
<accession>A0A5S9F4D8</accession>
<gene>
    <name evidence="2" type="ORF">UABAM_03809</name>
</gene>
<dbReference type="OrthoDB" id="260446at2"/>
<dbReference type="AlphaFoldDB" id="A0A5S9F4D8"/>
<feature type="transmembrane region" description="Helical" evidence="1">
    <location>
        <begin position="51"/>
        <end position="73"/>
    </location>
</feature>
<name>A0A5S9F4D8_UABAM</name>
<evidence type="ECO:0000256" key="1">
    <source>
        <dbReference type="SAM" id="Phobius"/>
    </source>
</evidence>
<evidence type="ECO:0000313" key="2">
    <source>
        <dbReference type="EMBL" id="BBM85442.1"/>
    </source>
</evidence>